<evidence type="ECO:0000259" key="13">
    <source>
        <dbReference type="PROSITE" id="PS50102"/>
    </source>
</evidence>
<dbReference type="InterPro" id="IPR045305">
    <property type="entry name" value="RRM2_I_PABPs"/>
</dbReference>
<protein>
    <recommendedName>
        <fullName evidence="11">Polyadenylate-binding protein</fullName>
        <shortName evidence="11">PABP</shortName>
    </recommendedName>
</protein>
<comment type="caution">
    <text evidence="15">The sequence shown here is derived from an EMBL/GenBank/DDBJ whole genome shotgun (WGS) entry which is preliminary data.</text>
</comment>
<dbReference type="SUPFAM" id="SSF54928">
    <property type="entry name" value="RNA-binding domain, RBD"/>
    <property type="match status" value="2"/>
</dbReference>
<dbReference type="SMART" id="SM00361">
    <property type="entry name" value="RRM_1"/>
    <property type="match status" value="4"/>
</dbReference>
<gene>
    <name evidence="15" type="ORF">LLUT_LOCUS33765</name>
</gene>
<dbReference type="GO" id="GO:0005737">
    <property type="term" value="C:cytoplasm"/>
    <property type="evidence" value="ECO:0007669"/>
    <property type="project" value="UniProtKB-SubCell"/>
</dbReference>
<dbReference type="SUPFAM" id="SSF63570">
    <property type="entry name" value="PABC (PABP) domain"/>
    <property type="match status" value="1"/>
</dbReference>
<name>A0AAV1YFI2_LUPLU</name>
<evidence type="ECO:0000313" key="15">
    <source>
        <dbReference type="EMBL" id="CAL0332705.1"/>
    </source>
</evidence>
<comment type="similarity">
    <text evidence="3 11">Belongs to the polyadenylate-binding protein type-1 family.</text>
</comment>
<accession>A0AAV1YFI2</accession>
<comment type="function">
    <text evidence="11">Binds the poly(A) tail of mRNA.</text>
</comment>
<dbReference type="FunFam" id="3.30.70.330:FF:000555">
    <property type="entry name" value="Polyadenylate-binding protein"/>
    <property type="match status" value="1"/>
</dbReference>
<feature type="domain" description="RRM" evidence="13">
    <location>
        <begin position="29"/>
        <end position="107"/>
    </location>
</feature>
<evidence type="ECO:0000256" key="5">
    <source>
        <dbReference type="ARBA" id="ARBA00022581"/>
    </source>
</evidence>
<evidence type="ECO:0000313" key="16">
    <source>
        <dbReference type="Proteomes" id="UP001497480"/>
    </source>
</evidence>
<comment type="subcellular location">
    <subcellularLocation>
        <location evidence="2 11">Cytoplasm</location>
    </subcellularLocation>
    <subcellularLocation>
        <location evidence="1">Nucleus</location>
    </subcellularLocation>
</comment>
<evidence type="ECO:0000256" key="1">
    <source>
        <dbReference type="ARBA" id="ARBA00004123"/>
    </source>
</evidence>
<dbReference type="FunFam" id="3.30.70.330:FF:000217">
    <property type="entry name" value="Polyadenylate-binding protein"/>
    <property type="match status" value="1"/>
</dbReference>
<dbReference type="SMART" id="SM00360">
    <property type="entry name" value="RRM"/>
    <property type="match status" value="4"/>
</dbReference>
<dbReference type="Gene3D" id="1.10.1900.10">
    <property type="entry name" value="c-terminal domain of poly(a) binding protein"/>
    <property type="match status" value="1"/>
</dbReference>
<dbReference type="CDD" id="cd12380">
    <property type="entry name" value="RRM3_I_PABPs"/>
    <property type="match status" value="1"/>
</dbReference>
<evidence type="ECO:0000256" key="9">
    <source>
        <dbReference type="ARBA" id="ARBA00023242"/>
    </source>
</evidence>
<dbReference type="InterPro" id="IPR003954">
    <property type="entry name" value="RRM_euk-type"/>
</dbReference>
<keyword evidence="16" id="KW-1185">Reference proteome</keyword>
<dbReference type="FunFam" id="3.30.70.330:FF:000239">
    <property type="entry name" value="Polyadenylate-binding protein"/>
    <property type="match status" value="1"/>
</dbReference>
<dbReference type="GO" id="GO:0003723">
    <property type="term" value="F:RNA binding"/>
    <property type="evidence" value="ECO:0007669"/>
    <property type="project" value="UniProtKB-UniRule"/>
</dbReference>
<proteinExistence type="inferred from homology"/>
<keyword evidence="5" id="KW-0945">Host-virus interaction</keyword>
<dbReference type="PROSITE" id="PS51309">
    <property type="entry name" value="PABC"/>
    <property type="match status" value="1"/>
</dbReference>
<evidence type="ECO:0000256" key="2">
    <source>
        <dbReference type="ARBA" id="ARBA00004496"/>
    </source>
</evidence>
<dbReference type="NCBIfam" id="TIGR01628">
    <property type="entry name" value="PABP-1234"/>
    <property type="match status" value="1"/>
</dbReference>
<dbReference type="FunFam" id="3.30.70.330:FF:000003">
    <property type="entry name" value="Polyadenylate-binding protein"/>
    <property type="match status" value="1"/>
</dbReference>
<sequence>MAQIQSPVSGPPPQNGVARGAPNTSFVTTSLYVGDLDFNVNDSQLYDLFSQIGQVVSVRVCRDITTHQSLGYGYVNYCNPQDAARALDVLNFTPLNNKSIRVMYSHRDPSIRKSATANIFVKNLNEAIDHKGLHDTFSAFGHILSCKIETDASGQSKGYGFVQFDSEEAAQNAIDKLNGMLLNDKQVYVGHFLRKQDRDNALNKTKFNNVYVKNLSDSMIDDDLKKFFGEYGAITSAVVMRDGDGKSKCFGFVNFENPDDAAKAVEALNGKKIDDKEWYVGKALKKSEREQELKGRLEQSKKEIVDKYQGVNLYLKNLDDTISDEKLKELFSEFGTITSYKVMRDPSGASKGSGFVAFSTPEEASRALVEMNSKMIAGKPLYVALAQRKEERRARLQAQFSQMRPIAVTPSVAPRMQLYPPGAPGLGQQFLYGQGPPAMIPQQAGFGYQQQGQHPGGNRGAGPVQQPQQAVPIMQQQMFPRGRVYGYPPGRNMQDVRLTGILPARDTVEQPMPIQALATALANAPPEQQRTMLGEALYPLVDQLEHDAAAKVTGMLLEMDQTEVLHLIESPDDLKAKVAEAIDVLRIVAQQKTNIPGDQLASLSLDDNLVS</sequence>
<keyword evidence="8 10" id="KW-0694">RNA-binding</keyword>
<evidence type="ECO:0000256" key="4">
    <source>
        <dbReference type="ARBA" id="ARBA00022490"/>
    </source>
</evidence>
<dbReference type="InterPro" id="IPR006515">
    <property type="entry name" value="PABP_1234"/>
</dbReference>
<dbReference type="InterPro" id="IPR036053">
    <property type="entry name" value="PABP-dom"/>
</dbReference>
<feature type="domain" description="PABC" evidence="14">
    <location>
        <begin position="513"/>
        <end position="590"/>
    </location>
</feature>
<dbReference type="Pfam" id="PF00076">
    <property type="entry name" value="RRM_1"/>
    <property type="match status" value="4"/>
</dbReference>
<feature type="domain" description="RRM" evidence="13">
    <location>
        <begin position="311"/>
        <end position="388"/>
    </location>
</feature>
<evidence type="ECO:0000256" key="12">
    <source>
        <dbReference type="SAM" id="MobiDB-lite"/>
    </source>
</evidence>
<reference evidence="15 16" key="1">
    <citation type="submission" date="2024-03" db="EMBL/GenBank/DDBJ databases">
        <authorList>
            <person name="Martinez-Hernandez J."/>
        </authorList>
    </citation>
    <scope>NUCLEOTIDE SEQUENCE [LARGE SCALE GENOMIC DNA]</scope>
</reference>
<dbReference type="AlphaFoldDB" id="A0AAV1YFI2"/>
<dbReference type="CDD" id="cd12381">
    <property type="entry name" value="RRM4_I_PABPs"/>
    <property type="match status" value="1"/>
</dbReference>
<evidence type="ECO:0000259" key="14">
    <source>
        <dbReference type="PROSITE" id="PS51309"/>
    </source>
</evidence>
<feature type="domain" description="RRM" evidence="13">
    <location>
        <begin position="208"/>
        <end position="285"/>
    </location>
</feature>
<feature type="domain" description="RRM" evidence="13">
    <location>
        <begin position="117"/>
        <end position="194"/>
    </location>
</feature>
<dbReference type="PANTHER" id="PTHR24012">
    <property type="entry name" value="RNA BINDING PROTEIN"/>
    <property type="match status" value="1"/>
</dbReference>
<dbReference type="CDD" id="cd12379">
    <property type="entry name" value="RRM2_I_PABPs"/>
    <property type="match status" value="1"/>
</dbReference>
<evidence type="ECO:0000256" key="11">
    <source>
        <dbReference type="RuleBase" id="RU362004"/>
    </source>
</evidence>
<evidence type="ECO:0000256" key="10">
    <source>
        <dbReference type="PROSITE-ProRule" id="PRU00176"/>
    </source>
</evidence>
<dbReference type="SMART" id="SM00517">
    <property type="entry name" value="PolyA"/>
    <property type="match status" value="1"/>
</dbReference>
<organism evidence="15 16">
    <name type="scientific">Lupinus luteus</name>
    <name type="common">European yellow lupine</name>
    <dbReference type="NCBI Taxonomy" id="3873"/>
    <lineage>
        <taxon>Eukaryota</taxon>
        <taxon>Viridiplantae</taxon>
        <taxon>Streptophyta</taxon>
        <taxon>Embryophyta</taxon>
        <taxon>Tracheophyta</taxon>
        <taxon>Spermatophyta</taxon>
        <taxon>Magnoliopsida</taxon>
        <taxon>eudicotyledons</taxon>
        <taxon>Gunneridae</taxon>
        <taxon>Pentapetalae</taxon>
        <taxon>rosids</taxon>
        <taxon>fabids</taxon>
        <taxon>Fabales</taxon>
        <taxon>Fabaceae</taxon>
        <taxon>Papilionoideae</taxon>
        <taxon>50 kb inversion clade</taxon>
        <taxon>genistoids sensu lato</taxon>
        <taxon>core genistoids</taxon>
        <taxon>Genisteae</taxon>
        <taxon>Lupinus</taxon>
    </lineage>
</organism>
<evidence type="ECO:0000256" key="7">
    <source>
        <dbReference type="ARBA" id="ARBA00022845"/>
    </source>
</evidence>
<keyword evidence="4 11" id="KW-0963">Cytoplasm</keyword>
<dbReference type="InterPro" id="IPR002004">
    <property type="entry name" value="PABP_HYD_C"/>
</dbReference>
<evidence type="ECO:0000256" key="8">
    <source>
        <dbReference type="ARBA" id="ARBA00022884"/>
    </source>
</evidence>
<keyword evidence="9" id="KW-0539">Nucleus</keyword>
<dbReference type="GO" id="GO:0006417">
    <property type="term" value="P:regulation of translation"/>
    <property type="evidence" value="ECO:0007669"/>
    <property type="project" value="UniProtKB-KW"/>
</dbReference>
<feature type="region of interest" description="Disordered" evidence="12">
    <location>
        <begin position="1"/>
        <end position="21"/>
    </location>
</feature>
<dbReference type="Proteomes" id="UP001497480">
    <property type="component" value="Unassembled WGS sequence"/>
</dbReference>
<dbReference type="PROSITE" id="PS50102">
    <property type="entry name" value="RRM"/>
    <property type="match status" value="4"/>
</dbReference>
<dbReference type="GO" id="GO:0005634">
    <property type="term" value="C:nucleus"/>
    <property type="evidence" value="ECO:0007669"/>
    <property type="project" value="UniProtKB-SubCell"/>
</dbReference>
<dbReference type="InterPro" id="IPR000504">
    <property type="entry name" value="RRM_dom"/>
</dbReference>
<evidence type="ECO:0000256" key="6">
    <source>
        <dbReference type="ARBA" id="ARBA00022737"/>
    </source>
</evidence>
<dbReference type="Gene3D" id="3.30.70.330">
    <property type="match status" value="4"/>
</dbReference>
<evidence type="ECO:0000256" key="3">
    <source>
        <dbReference type="ARBA" id="ARBA00008557"/>
    </source>
</evidence>
<keyword evidence="7" id="KW-0810">Translation regulation</keyword>
<dbReference type="EMBL" id="CAXHTB010000024">
    <property type="protein sequence ID" value="CAL0332705.1"/>
    <property type="molecule type" value="Genomic_DNA"/>
</dbReference>
<dbReference type="InterPro" id="IPR035979">
    <property type="entry name" value="RBD_domain_sf"/>
</dbReference>
<dbReference type="FunFam" id="1.10.1900.10:FF:000003">
    <property type="entry name" value="Polyadenylate-binding protein"/>
    <property type="match status" value="1"/>
</dbReference>
<dbReference type="Pfam" id="PF00658">
    <property type="entry name" value="MLLE"/>
    <property type="match status" value="1"/>
</dbReference>
<keyword evidence="6" id="KW-0677">Repeat</keyword>
<dbReference type="InterPro" id="IPR012677">
    <property type="entry name" value="Nucleotide-bd_a/b_plait_sf"/>
</dbReference>